<evidence type="ECO:0000256" key="1">
    <source>
        <dbReference type="SAM" id="MobiDB-lite"/>
    </source>
</evidence>
<evidence type="ECO:0000313" key="3">
    <source>
        <dbReference type="Proteomes" id="UP000439903"/>
    </source>
</evidence>
<feature type="compositionally biased region" description="Polar residues" evidence="1">
    <location>
        <begin position="84"/>
        <end position="94"/>
    </location>
</feature>
<accession>A0A8H3WVC6</accession>
<keyword evidence="3" id="KW-1185">Reference proteome</keyword>
<feature type="region of interest" description="Disordered" evidence="1">
    <location>
        <begin position="72"/>
        <end position="94"/>
    </location>
</feature>
<protein>
    <submittedName>
        <fullName evidence="2">Uncharacterized protein</fullName>
    </submittedName>
</protein>
<reference evidence="2 3" key="1">
    <citation type="journal article" date="2019" name="Environ. Microbiol.">
        <title>At the nexus of three kingdoms: the genome of the mycorrhizal fungus Gigaspora margarita provides insights into plant, endobacterial and fungal interactions.</title>
        <authorList>
            <person name="Venice F."/>
            <person name="Ghignone S."/>
            <person name="Salvioli di Fossalunga A."/>
            <person name="Amselem J."/>
            <person name="Novero M."/>
            <person name="Xianan X."/>
            <person name="Sedzielewska Toro K."/>
            <person name="Morin E."/>
            <person name="Lipzen A."/>
            <person name="Grigoriev I.V."/>
            <person name="Henrissat B."/>
            <person name="Martin F.M."/>
            <person name="Bonfante P."/>
        </authorList>
    </citation>
    <scope>NUCLEOTIDE SEQUENCE [LARGE SCALE GENOMIC DNA]</scope>
    <source>
        <strain evidence="2 3">BEG34</strain>
    </source>
</reference>
<organism evidence="2 3">
    <name type="scientific">Gigaspora margarita</name>
    <dbReference type="NCBI Taxonomy" id="4874"/>
    <lineage>
        <taxon>Eukaryota</taxon>
        <taxon>Fungi</taxon>
        <taxon>Fungi incertae sedis</taxon>
        <taxon>Mucoromycota</taxon>
        <taxon>Glomeromycotina</taxon>
        <taxon>Glomeromycetes</taxon>
        <taxon>Diversisporales</taxon>
        <taxon>Gigasporaceae</taxon>
        <taxon>Gigaspora</taxon>
    </lineage>
</organism>
<comment type="caution">
    <text evidence="2">The sequence shown here is derived from an EMBL/GenBank/DDBJ whole genome shotgun (WGS) entry which is preliminary data.</text>
</comment>
<dbReference type="EMBL" id="WTPW01003305">
    <property type="protein sequence ID" value="KAF0347929.1"/>
    <property type="molecule type" value="Genomic_DNA"/>
</dbReference>
<feature type="non-terminal residue" evidence="2">
    <location>
        <position position="1"/>
    </location>
</feature>
<gene>
    <name evidence="2" type="ORF">F8M41_015691</name>
</gene>
<sequence>IIIYDNVKGEWSNKTSTLPTNWTADITPLVYIPGNFCLTQTGKVPPYHIHIISLENETYEWISEGGIFPLVIDPNEPPPPQGPSSTTSYLDPIQ</sequence>
<name>A0A8H3WVC6_GIGMA</name>
<dbReference type="AlphaFoldDB" id="A0A8H3WVC6"/>
<dbReference type="Proteomes" id="UP000439903">
    <property type="component" value="Unassembled WGS sequence"/>
</dbReference>
<proteinExistence type="predicted"/>
<evidence type="ECO:0000313" key="2">
    <source>
        <dbReference type="EMBL" id="KAF0347929.1"/>
    </source>
</evidence>